<dbReference type="AlphaFoldDB" id="G0UUQ0"/>
<dbReference type="EMBL" id="HE575322">
    <property type="protein sequence ID" value="CCC93114.1"/>
    <property type="molecule type" value="Genomic_DNA"/>
</dbReference>
<dbReference type="VEuPathDB" id="TriTrypDB:TcIL3000_9_5210"/>
<reference evidence="1" key="1">
    <citation type="journal article" date="2012" name="Proc. Natl. Acad. Sci. U.S.A.">
        <title>Antigenic diversity is generated by distinct evolutionary mechanisms in African trypanosome species.</title>
        <authorList>
            <person name="Jackson A.P."/>
            <person name="Berry A."/>
            <person name="Aslett M."/>
            <person name="Allison H.C."/>
            <person name="Burton P."/>
            <person name="Vavrova-Anderson J."/>
            <person name="Brown R."/>
            <person name="Browne H."/>
            <person name="Corton N."/>
            <person name="Hauser H."/>
            <person name="Gamble J."/>
            <person name="Gilderthorp R."/>
            <person name="Marcello L."/>
            <person name="McQuillan J."/>
            <person name="Otto T.D."/>
            <person name="Quail M.A."/>
            <person name="Sanders M.J."/>
            <person name="van Tonder A."/>
            <person name="Ginger M.L."/>
            <person name="Field M.C."/>
            <person name="Barry J.D."/>
            <person name="Hertz-Fowler C."/>
            <person name="Berriman M."/>
        </authorList>
    </citation>
    <scope>NUCLEOTIDE SEQUENCE</scope>
    <source>
        <strain evidence="1">IL3000</strain>
    </source>
</reference>
<organism evidence="1">
    <name type="scientific">Trypanosoma congolense (strain IL3000)</name>
    <dbReference type="NCBI Taxonomy" id="1068625"/>
    <lineage>
        <taxon>Eukaryota</taxon>
        <taxon>Discoba</taxon>
        <taxon>Euglenozoa</taxon>
        <taxon>Kinetoplastea</taxon>
        <taxon>Metakinetoplastina</taxon>
        <taxon>Trypanosomatida</taxon>
        <taxon>Trypanosomatidae</taxon>
        <taxon>Trypanosoma</taxon>
        <taxon>Nannomonas</taxon>
    </lineage>
</organism>
<sequence>MRTSSNVDVCTLLSHSRRSADILREGFDKFPHGMTLEEFRSFASENVFRRRDSGEATPGGSCNYSQKNAQYSTWGGVYSQRLYPSSPQPSARSATLPKVNFSPFKRCRRWRKQSWDVQPPGESSLGHNREPGIYLCV</sequence>
<protein>
    <submittedName>
        <fullName evidence="1">Uncharacterized protein TCIL3000_9_5210</fullName>
    </submittedName>
</protein>
<name>G0UUQ0_TRYCI</name>
<gene>
    <name evidence="1" type="ORF">TCIL3000_9_5210</name>
</gene>
<evidence type="ECO:0000313" key="1">
    <source>
        <dbReference type="EMBL" id="CCC93114.1"/>
    </source>
</evidence>
<accession>G0UUQ0</accession>
<proteinExistence type="predicted"/>